<accession>A0A2G5D6B2</accession>
<dbReference type="EMBL" id="KZ305044">
    <property type="protein sequence ID" value="PIA39052.1"/>
    <property type="molecule type" value="Genomic_DNA"/>
</dbReference>
<name>A0A2G5D6B2_AQUCA</name>
<protein>
    <submittedName>
        <fullName evidence="2">Uncharacterized protein</fullName>
    </submittedName>
</protein>
<evidence type="ECO:0000313" key="3">
    <source>
        <dbReference type="Proteomes" id="UP000230069"/>
    </source>
</evidence>
<evidence type="ECO:0000313" key="2">
    <source>
        <dbReference type="EMBL" id="PIA39052.1"/>
    </source>
</evidence>
<keyword evidence="3" id="KW-1185">Reference proteome</keyword>
<feature type="region of interest" description="Disordered" evidence="1">
    <location>
        <begin position="1"/>
        <end position="24"/>
    </location>
</feature>
<feature type="compositionally biased region" description="Polar residues" evidence="1">
    <location>
        <begin position="1"/>
        <end position="15"/>
    </location>
</feature>
<proteinExistence type="predicted"/>
<dbReference type="InParanoid" id="A0A2G5D6B2"/>
<dbReference type="Proteomes" id="UP000230069">
    <property type="component" value="Unassembled WGS sequence"/>
</dbReference>
<reference evidence="2 3" key="1">
    <citation type="submission" date="2017-09" db="EMBL/GenBank/DDBJ databases">
        <title>WGS assembly of Aquilegia coerulea Goldsmith.</title>
        <authorList>
            <person name="Hodges S."/>
            <person name="Kramer E."/>
            <person name="Nordborg M."/>
            <person name="Tomkins J."/>
            <person name="Borevitz J."/>
            <person name="Derieg N."/>
            <person name="Yan J."/>
            <person name="Mihaltcheva S."/>
            <person name="Hayes R.D."/>
            <person name="Rokhsar D."/>
        </authorList>
    </citation>
    <scope>NUCLEOTIDE SEQUENCE [LARGE SCALE GENOMIC DNA]</scope>
    <source>
        <strain evidence="3">cv. Goldsmith</strain>
    </source>
</reference>
<feature type="region of interest" description="Disordered" evidence="1">
    <location>
        <begin position="44"/>
        <end position="74"/>
    </location>
</feature>
<sequence>MRLHNSTHTPRLTHSATKDETKNVPMDIIKGLEESKVFQDMCSDSTREGVVTPQTKETRGKKPLSSSDDETIFSFSHESKKKQRVCNDVTSREGEISEASACLKETKKSVLSKTKPKLRFSPRLNFLPRTRSQK</sequence>
<evidence type="ECO:0000256" key="1">
    <source>
        <dbReference type="SAM" id="MobiDB-lite"/>
    </source>
</evidence>
<dbReference type="OrthoDB" id="759831at2759"/>
<gene>
    <name evidence="2" type="ORF">AQUCO_02700313v1</name>
</gene>
<organism evidence="2 3">
    <name type="scientific">Aquilegia coerulea</name>
    <name type="common">Rocky mountain columbine</name>
    <dbReference type="NCBI Taxonomy" id="218851"/>
    <lineage>
        <taxon>Eukaryota</taxon>
        <taxon>Viridiplantae</taxon>
        <taxon>Streptophyta</taxon>
        <taxon>Embryophyta</taxon>
        <taxon>Tracheophyta</taxon>
        <taxon>Spermatophyta</taxon>
        <taxon>Magnoliopsida</taxon>
        <taxon>Ranunculales</taxon>
        <taxon>Ranunculaceae</taxon>
        <taxon>Thalictroideae</taxon>
        <taxon>Aquilegia</taxon>
    </lineage>
</organism>
<dbReference type="AlphaFoldDB" id="A0A2G5D6B2"/>